<feature type="domain" description="DUF6457" evidence="1">
    <location>
        <begin position="9"/>
        <end position="91"/>
    </location>
</feature>
<dbReference type="Pfam" id="PF20058">
    <property type="entry name" value="DUF6457"/>
    <property type="match status" value="1"/>
</dbReference>
<organism evidence="2">
    <name type="scientific">Herbiconiux sp. A18JL235</name>
    <dbReference type="NCBI Taxonomy" id="3152363"/>
    <lineage>
        <taxon>Bacteria</taxon>
        <taxon>Bacillati</taxon>
        <taxon>Actinomycetota</taxon>
        <taxon>Actinomycetes</taxon>
        <taxon>Micrococcales</taxon>
        <taxon>Microbacteriaceae</taxon>
        <taxon>Herbiconiux</taxon>
    </lineage>
</organism>
<proteinExistence type="predicted"/>
<evidence type="ECO:0000259" key="1">
    <source>
        <dbReference type="Pfam" id="PF20058"/>
    </source>
</evidence>
<dbReference type="InterPro" id="IPR045598">
    <property type="entry name" value="DUF6457"/>
</dbReference>
<dbReference type="EMBL" id="CP162511">
    <property type="protein sequence ID" value="XDI05875.1"/>
    <property type="molecule type" value="Genomic_DNA"/>
</dbReference>
<reference evidence="2" key="1">
    <citation type="submission" date="2024-05" db="EMBL/GenBank/DDBJ databases">
        <title>Herbiconiux sp. A18JL235.</title>
        <authorList>
            <person name="Zhang G."/>
        </authorList>
    </citation>
    <scope>NUCLEOTIDE SEQUENCE</scope>
    <source>
        <strain evidence="2">A18JL235</strain>
    </source>
</reference>
<dbReference type="RefSeq" id="WP_368498264.1">
    <property type="nucleotide sequence ID" value="NZ_CP162511.1"/>
</dbReference>
<accession>A0AB39BH79</accession>
<gene>
    <name evidence="2" type="ORF">ABFY20_01920</name>
</gene>
<dbReference type="AlphaFoldDB" id="A0AB39BH79"/>
<sequence length="95" mass="9580">MTTPTDDTAAELAGWAALACEELEISGFTPDVTAVLDLAGVAAHAVRRPAAPVTTYLLGIAVGRAMAAGDDPVEAEARASAALAALAERHGGRRP</sequence>
<name>A0AB39BH79_9MICO</name>
<evidence type="ECO:0000313" key="2">
    <source>
        <dbReference type="EMBL" id="XDI05875.1"/>
    </source>
</evidence>
<protein>
    <submittedName>
        <fullName evidence="2">DUF6457 domain-containing protein</fullName>
    </submittedName>
</protein>